<keyword evidence="1" id="KW-0812">Transmembrane</keyword>
<protein>
    <submittedName>
        <fullName evidence="2">Uncharacterized protein</fullName>
    </submittedName>
</protein>
<evidence type="ECO:0000256" key="1">
    <source>
        <dbReference type="SAM" id="Phobius"/>
    </source>
</evidence>
<keyword evidence="3" id="KW-1185">Reference proteome</keyword>
<name>A0A151J5S3_9HYME</name>
<organism evidence="2 3">
    <name type="scientific">Trachymyrmex cornetzi</name>
    <dbReference type="NCBI Taxonomy" id="471704"/>
    <lineage>
        <taxon>Eukaryota</taxon>
        <taxon>Metazoa</taxon>
        <taxon>Ecdysozoa</taxon>
        <taxon>Arthropoda</taxon>
        <taxon>Hexapoda</taxon>
        <taxon>Insecta</taxon>
        <taxon>Pterygota</taxon>
        <taxon>Neoptera</taxon>
        <taxon>Endopterygota</taxon>
        <taxon>Hymenoptera</taxon>
        <taxon>Apocrita</taxon>
        <taxon>Aculeata</taxon>
        <taxon>Formicoidea</taxon>
        <taxon>Formicidae</taxon>
        <taxon>Myrmicinae</taxon>
        <taxon>Trachymyrmex</taxon>
    </lineage>
</organism>
<dbReference type="AlphaFoldDB" id="A0A151J5S3"/>
<dbReference type="Proteomes" id="UP000078492">
    <property type="component" value="Unassembled WGS sequence"/>
</dbReference>
<gene>
    <name evidence="2" type="ORF">ALC57_09268</name>
</gene>
<dbReference type="EMBL" id="KQ979970">
    <property type="protein sequence ID" value="KYN18393.1"/>
    <property type="molecule type" value="Genomic_DNA"/>
</dbReference>
<accession>A0A151J5S3</accession>
<evidence type="ECO:0000313" key="3">
    <source>
        <dbReference type="Proteomes" id="UP000078492"/>
    </source>
</evidence>
<keyword evidence="1" id="KW-1133">Transmembrane helix</keyword>
<sequence length="92" mass="10126">MPTFHEPCSPLHQGEGQSGTELFLRAVPFYIALLVVVVGMVGEGEGVMGGERGPEEQLSTRLPLALMKWTARFTKRWHLKNRSGHGGNPRNA</sequence>
<feature type="transmembrane region" description="Helical" evidence="1">
    <location>
        <begin position="22"/>
        <end position="42"/>
    </location>
</feature>
<keyword evidence="1" id="KW-0472">Membrane</keyword>
<reference evidence="2 3" key="1">
    <citation type="submission" date="2015-09" db="EMBL/GenBank/DDBJ databases">
        <title>Trachymyrmex cornetzi WGS genome.</title>
        <authorList>
            <person name="Nygaard S."/>
            <person name="Hu H."/>
            <person name="Boomsma J."/>
            <person name="Zhang G."/>
        </authorList>
    </citation>
    <scope>NUCLEOTIDE SEQUENCE [LARGE SCALE GENOMIC DNA]</scope>
    <source>
        <strain evidence="2">Tcor2-1</strain>
        <tissue evidence="2">Whole body</tissue>
    </source>
</reference>
<evidence type="ECO:0000313" key="2">
    <source>
        <dbReference type="EMBL" id="KYN18393.1"/>
    </source>
</evidence>
<proteinExistence type="predicted"/>